<organism evidence="1 2">
    <name type="scientific">Mucilaginibacter aquariorum</name>
    <dbReference type="NCBI Taxonomy" id="2967225"/>
    <lineage>
        <taxon>Bacteria</taxon>
        <taxon>Pseudomonadati</taxon>
        <taxon>Bacteroidota</taxon>
        <taxon>Sphingobacteriia</taxon>
        <taxon>Sphingobacteriales</taxon>
        <taxon>Sphingobacteriaceae</taxon>
        <taxon>Mucilaginibacter</taxon>
    </lineage>
</organism>
<dbReference type="EMBL" id="JANHOH010000006">
    <property type="protein sequence ID" value="MCQ6960137.1"/>
    <property type="molecule type" value="Genomic_DNA"/>
</dbReference>
<keyword evidence="2" id="KW-1185">Reference proteome</keyword>
<gene>
    <name evidence="1" type="ORF">NPE20_19315</name>
</gene>
<reference evidence="1 2" key="1">
    <citation type="submission" date="2022-07" db="EMBL/GenBank/DDBJ databases">
        <title>Mucilaginibacter sp. JC4.</title>
        <authorList>
            <person name="Le V."/>
            <person name="Ko S.-R."/>
            <person name="Ahn C.-Y."/>
            <person name="Oh H.-M."/>
        </authorList>
    </citation>
    <scope>NUCLEOTIDE SEQUENCE [LARGE SCALE GENOMIC DNA]</scope>
    <source>
        <strain evidence="1 2">JC4</strain>
    </source>
</reference>
<protein>
    <submittedName>
        <fullName evidence="1">Uncharacterized protein</fullName>
    </submittedName>
</protein>
<name>A0ABT1T680_9SPHI</name>
<evidence type="ECO:0000313" key="1">
    <source>
        <dbReference type="EMBL" id="MCQ6960137.1"/>
    </source>
</evidence>
<dbReference type="RefSeq" id="WP_256540324.1">
    <property type="nucleotide sequence ID" value="NZ_JANHOH010000006.1"/>
</dbReference>
<proteinExistence type="predicted"/>
<comment type="caution">
    <text evidence="1">The sequence shown here is derived from an EMBL/GenBank/DDBJ whole genome shotgun (WGS) entry which is preliminary data.</text>
</comment>
<dbReference type="Proteomes" id="UP001204376">
    <property type="component" value="Unassembled WGS sequence"/>
</dbReference>
<sequence>MSLSILIFGFITLTKILAVWVDRGTLYYQKNNPEVKIVSRYIDLGAGGGGTEPGDYKIVLKRPITPFFKLETSVDTNAIDKSDWIKEGYK</sequence>
<evidence type="ECO:0000313" key="2">
    <source>
        <dbReference type="Proteomes" id="UP001204376"/>
    </source>
</evidence>
<accession>A0ABT1T680</accession>